<reference evidence="1" key="1">
    <citation type="journal article" date="2021" name="Open Biol.">
        <title>Shared evolutionary footprints suggest mitochondrial oxidative damage underlies multiple complex I losses in fungi.</title>
        <authorList>
            <person name="Schikora-Tamarit M.A."/>
            <person name="Marcet-Houben M."/>
            <person name="Nosek J."/>
            <person name="Gabaldon T."/>
        </authorList>
    </citation>
    <scope>NUCLEOTIDE SEQUENCE</scope>
    <source>
        <strain evidence="1">CBS6075</strain>
    </source>
</reference>
<proteinExistence type="predicted"/>
<keyword evidence="2" id="KW-1185">Reference proteome</keyword>
<gene>
    <name evidence="1" type="ORF">OGAPHI_006803</name>
</gene>
<reference evidence="1" key="2">
    <citation type="submission" date="2021-01" db="EMBL/GenBank/DDBJ databases">
        <authorList>
            <person name="Schikora-Tamarit M.A."/>
        </authorList>
    </citation>
    <scope>NUCLEOTIDE SEQUENCE</scope>
    <source>
        <strain evidence="1">CBS6075</strain>
    </source>
</reference>
<dbReference type="EMBL" id="JAEUBE010000487">
    <property type="protein sequence ID" value="KAH3661396.1"/>
    <property type="molecule type" value="Genomic_DNA"/>
</dbReference>
<dbReference type="GeneID" id="70238767"/>
<sequence>MLRLVAVQLGVELGVQHVPPSRPRLGRASSFLDNNRLFTEPGQQRETHGNSVVVVWVNTRKLRNLQIVVVNTVDGDTILELLGLHAKLGELDTHGLNTVALLHTLVGNTDDRRRLRVVGNSCNHRRRQECIGHWLHINQRKRLQATNWGSLYGGGSLCLSNSASHWSEHVGSKPRVSLQRRRSNVRNRALGSVHSSKCKRISGRRGIALNNVLGRVNVMGLWNMVGVLLGRGFGHVNAERAHHSDGHVDVQLRNWLTSHQRQGDRLIGVGSANQNRRDILGRNSGLKLDSSSLESLTTLNLQRKRTNIVLILDVGSVGLQSVHKRTDWSLLHPAVSCENDTGEISINTNQGCNRSQEPRGCSCISKVNLLLTSNKVTTVSVQNKGFSLVLPRNLGSFQCSHRGQHVSSVIGMKQVLDTANTFTQGSHHQSTVRDRFGSRWSDYHLGRSSSERFHENVVGQNDSKILVVDIRCLWLVALSNALQQHNLLLGTVVLLVHSHLLQQKINRTLLAVDSGLHNFIL</sequence>
<accession>A0A9P8T0F8</accession>
<dbReference type="Proteomes" id="UP000769157">
    <property type="component" value="Unassembled WGS sequence"/>
</dbReference>
<dbReference type="AlphaFoldDB" id="A0A9P8T0F8"/>
<dbReference type="OrthoDB" id="10652594at2759"/>
<dbReference type="RefSeq" id="XP_046058520.1">
    <property type="nucleotide sequence ID" value="XM_046208129.1"/>
</dbReference>
<evidence type="ECO:0000313" key="2">
    <source>
        <dbReference type="Proteomes" id="UP000769157"/>
    </source>
</evidence>
<name>A0A9P8T0F8_9ASCO</name>
<comment type="caution">
    <text evidence="1">The sequence shown here is derived from an EMBL/GenBank/DDBJ whole genome shotgun (WGS) entry which is preliminary data.</text>
</comment>
<protein>
    <submittedName>
        <fullName evidence="1">Uncharacterized protein</fullName>
    </submittedName>
</protein>
<evidence type="ECO:0000313" key="1">
    <source>
        <dbReference type="EMBL" id="KAH3661396.1"/>
    </source>
</evidence>
<organism evidence="1 2">
    <name type="scientific">Ogataea philodendri</name>
    <dbReference type="NCBI Taxonomy" id="1378263"/>
    <lineage>
        <taxon>Eukaryota</taxon>
        <taxon>Fungi</taxon>
        <taxon>Dikarya</taxon>
        <taxon>Ascomycota</taxon>
        <taxon>Saccharomycotina</taxon>
        <taxon>Pichiomycetes</taxon>
        <taxon>Pichiales</taxon>
        <taxon>Pichiaceae</taxon>
        <taxon>Ogataea</taxon>
    </lineage>
</organism>